<feature type="transmembrane region" description="Helical" evidence="7">
    <location>
        <begin position="153"/>
        <end position="177"/>
    </location>
</feature>
<evidence type="ECO:0000256" key="8">
    <source>
        <dbReference type="SAM" id="MobiDB-lite"/>
    </source>
</evidence>
<feature type="transmembrane region" description="Helical" evidence="7">
    <location>
        <begin position="208"/>
        <end position="233"/>
    </location>
</feature>
<feature type="region of interest" description="Disordered" evidence="8">
    <location>
        <begin position="292"/>
        <end position="327"/>
    </location>
</feature>
<feature type="compositionally biased region" description="Basic residues" evidence="8">
    <location>
        <begin position="313"/>
        <end position="327"/>
    </location>
</feature>
<dbReference type="EC" id="2.3.1.225" evidence="7"/>
<gene>
    <name evidence="10" type="ORF">OFUS_LOCUS17460</name>
</gene>
<comment type="domain">
    <text evidence="7">The DHHC domain is required for palmitoyltransferase activity.</text>
</comment>
<keyword evidence="5 7" id="KW-0472">Membrane</keyword>
<keyword evidence="4 7" id="KW-1133">Transmembrane helix</keyword>
<keyword evidence="2 7" id="KW-0808">Transferase</keyword>
<name>A0A8S4PLP5_OWEFU</name>
<evidence type="ECO:0000259" key="9">
    <source>
        <dbReference type="Pfam" id="PF01529"/>
    </source>
</evidence>
<evidence type="ECO:0000313" key="10">
    <source>
        <dbReference type="EMBL" id="CAH1792502.1"/>
    </source>
</evidence>
<evidence type="ECO:0000256" key="7">
    <source>
        <dbReference type="RuleBase" id="RU079119"/>
    </source>
</evidence>
<evidence type="ECO:0000256" key="3">
    <source>
        <dbReference type="ARBA" id="ARBA00022692"/>
    </source>
</evidence>
<feature type="domain" description="Palmitoyltransferase DHHC" evidence="9">
    <location>
        <begin position="108"/>
        <end position="249"/>
    </location>
</feature>
<dbReference type="PROSITE" id="PS50216">
    <property type="entry name" value="DHHC"/>
    <property type="match status" value="1"/>
</dbReference>
<comment type="subcellular location">
    <subcellularLocation>
        <location evidence="1">Membrane</location>
        <topology evidence="1">Multi-pass membrane protein</topology>
    </subcellularLocation>
</comment>
<comment type="caution">
    <text evidence="10">The sequence shown here is derived from an EMBL/GenBank/DDBJ whole genome shotgun (WGS) entry which is preliminary data.</text>
</comment>
<dbReference type="GO" id="GO:0019706">
    <property type="term" value="F:protein-cysteine S-palmitoyltransferase activity"/>
    <property type="evidence" value="ECO:0007669"/>
    <property type="project" value="UniProtKB-EC"/>
</dbReference>
<keyword evidence="3 7" id="KW-0812">Transmembrane</keyword>
<dbReference type="Proteomes" id="UP000749559">
    <property type="component" value="Unassembled WGS sequence"/>
</dbReference>
<dbReference type="PANTHER" id="PTHR12246">
    <property type="entry name" value="PALMITOYLTRANSFERASE ZDHHC16"/>
    <property type="match status" value="1"/>
</dbReference>
<feature type="transmembrane region" description="Helical" evidence="7">
    <location>
        <begin position="20"/>
        <end position="43"/>
    </location>
</feature>
<dbReference type="EMBL" id="CAIIXF020000008">
    <property type="protein sequence ID" value="CAH1792502.1"/>
    <property type="molecule type" value="Genomic_DNA"/>
</dbReference>
<dbReference type="AlphaFoldDB" id="A0A8S4PLP5"/>
<feature type="transmembrane region" description="Helical" evidence="7">
    <location>
        <begin position="183"/>
        <end position="201"/>
    </location>
</feature>
<reference evidence="10" key="1">
    <citation type="submission" date="2022-03" db="EMBL/GenBank/DDBJ databases">
        <authorList>
            <person name="Martin C."/>
        </authorList>
    </citation>
    <scope>NUCLEOTIDE SEQUENCE</scope>
</reference>
<organism evidence="10 11">
    <name type="scientific">Owenia fusiformis</name>
    <name type="common">Polychaete worm</name>
    <dbReference type="NCBI Taxonomy" id="6347"/>
    <lineage>
        <taxon>Eukaryota</taxon>
        <taxon>Metazoa</taxon>
        <taxon>Spiralia</taxon>
        <taxon>Lophotrochozoa</taxon>
        <taxon>Annelida</taxon>
        <taxon>Polychaeta</taxon>
        <taxon>Sedentaria</taxon>
        <taxon>Canalipalpata</taxon>
        <taxon>Sabellida</taxon>
        <taxon>Oweniida</taxon>
        <taxon>Oweniidae</taxon>
        <taxon>Owenia</taxon>
    </lineage>
</organism>
<feature type="transmembrane region" description="Helical" evidence="7">
    <location>
        <begin position="63"/>
        <end position="81"/>
    </location>
</feature>
<evidence type="ECO:0000313" key="11">
    <source>
        <dbReference type="Proteomes" id="UP000749559"/>
    </source>
</evidence>
<dbReference type="InterPro" id="IPR001594">
    <property type="entry name" value="Palmitoyltrfase_DHHC"/>
</dbReference>
<dbReference type="Pfam" id="PF01529">
    <property type="entry name" value="DHHC"/>
    <property type="match status" value="1"/>
</dbReference>
<accession>A0A8S4PLP5</accession>
<comment type="similarity">
    <text evidence="7">Belongs to the DHHC palmitoyltransferase family.</text>
</comment>
<keyword evidence="11" id="KW-1185">Reference proteome</keyword>
<proteinExistence type="inferred from homology"/>
<protein>
    <recommendedName>
        <fullName evidence="7">Palmitoyltransferase</fullName>
        <ecNumber evidence="7">2.3.1.225</ecNumber>
    </recommendedName>
</protein>
<dbReference type="InterPro" id="IPR039859">
    <property type="entry name" value="PFA4/ZDH16/20/ERF2-like"/>
</dbReference>
<evidence type="ECO:0000256" key="4">
    <source>
        <dbReference type="ARBA" id="ARBA00022989"/>
    </source>
</evidence>
<dbReference type="OrthoDB" id="302728at2759"/>
<evidence type="ECO:0000256" key="2">
    <source>
        <dbReference type="ARBA" id="ARBA00022679"/>
    </source>
</evidence>
<evidence type="ECO:0000256" key="5">
    <source>
        <dbReference type="ARBA" id="ARBA00023136"/>
    </source>
</evidence>
<keyword evidence="6 7" id="KW-0012">Acyltransferase</keyword>
<dbReference type="GO" id="GO:0016020">
    <property type="term" value="C:membrane"/>
    <property type="evidence" value="ECO:0007669"/>
    <property type="project" value="UniProtKB-SubCell"/>
</dbReference>
<evidence type="ECO:0000256" key="6">
    <source>
        <dbReference type="ARBA" id="ARBA00023315"/>
    </source>
</evidence>
<sequence>MIMSILNIFRRPNAGWRLKLMAIGNIVAMVYFITMTGICVYLSLFEIVPLAYGKTPETVYKHYGFILFIFLNVLGNFLMTFTTDTTVQRMYNQRLTRKDTKLVEKLTDECAICSIKPPPRSHHCPLCDRCVLKRDHHCFFITTCIGYHNQKYFILYCFYMMLGTFYAVILINVHMTILYKVRIAGPLSFITLLPLTLVKYWTSNNVPLFLLFLVLMLYVSLFAGLFTAAVFYWQMTITIFGQTQHELWHGINKYGSKSMWKNFKDVFGSYWFISVVFPIPLPQEGAGVYRVKEKSSKDEESQASATTGDRVGRKPITHKKKILKKMN</sequence>
<evidence type="ECO:0000256" key="1">
    <source>
        <dbReference type="ARBA" id="ARBA00004141"/>
    </source>
</evidence>
<comment type="catalytic activity">
    <reaction evidence="7">
        <text>L-cysteinyl-[protein] + hexadecanoyl-CoA = S-hexadecanoyl-L-cysteinyl-[protein] + CoA</text>
        <dbReference type="Rhea" id="RHEA:36683"/>
        <dbReference type="Rhea" id="RHEA-COMP:10131"/>
        <dbReference type="Rhea" id="RHEA-COMP:11032"/>
        <dbReference type="ChEBI" id="CHEBI:29950"/>
        <dbReference type="ChEBI" id="CHEBI:57287"/>
        <dbReference type="ChEBI" id="CHEBI:57379"/>
        <dbReference type="ChEBI" id="CHEBI:74151"/>
        <dbReference type="EC" id="2.3.1.225"/>
    </reaction>
</comment>